<comment type="caution">
    <text evidence="2">The sequence shown here is derived from an EMBL/GenBank/DDBJ whole genome shotgun (WGS) entry which is preliminary data.</text>
</comment>
<name>A0A921ZXB6_MANSE</name>
<proteinExistence type="predicted"/>
<feature type="non-terminal residue" evidence="2">
    <location>
        <position position="1"/>
    </location>
</feature>
<evidence type="ECO:0000313" key="2">
    <source>
        <dbReference type="EMBL" id="KAG6465927.1"/>
    </source>
</evidence>
<sequence>QVITDGLRRYEEDLWNDTDYTSNVGAASSYRTVSLISREQFEQAVPTERHRNPPDPPPPPPHRNMELAEQAGGPVKRPRRTARFYAASKDPHATDV</sequence>
<feature type="non-terminal residue" evidence="2">
    <location>
        <position position="96"/>
    </location>
</feature>
<feature type="region of interest" description="Disordered" evidence="1">
    <location>
        <begin position="41"/>
        <end position="96"/>
    </location>
</feature>
<evidence type="ECO:0000256" key="1">
    <source>
        <dbReference type="SAM" id="MobiDB-lite"/>
    </source>
</evidence>
<reference evidence="2" key="2">
    <citation type="submission" date="2020-12" db="EMBL/GenBank/DDBJ databases">
        <authorList>
            <person name="Kanost M."/>
        </authorList>
    </citation>
    <scope>NUCLEOTIDE SEQUENCE</scope>
</reference>
<accession>A0A921ZXB6</accession>
<dbReference type="AlphaFoldDB" id="A0A921ZXB6"/>
<dbReference type="EMBL" id="JH670130">
    <property type="protein sequence ID" value="KAG6465927.1"/>
    <property type="molecule type" value="Genomic_DNA"/>
</dbReference>
<reference evidence="2" key="1">
    <citation type="journal article" date="2016" name="Insect Biochem. Mol. Biol.">
        <title>Multifaceted biological insights from a draft genome sequence of the tobacco hornworm moth, Manduca sexta.</title>
        <authorList>
            <person name="Kanost M.R."/>
            <person name="Arrese E.L."/>
            <person name="Cao X."/>
            <person name="Chen Y.R."/>
            <person name="Chellapilla S."/>
            <person name="Goldsmith M.R."/>
            <person name="Grosse-Wilde E."/>
            <person name="Heckel D.G."/>
            <person name="Herndon N."/>
            <person name="Jiang H."/>
            <person name="Papanicolaou A."/>
            <person name="Qu J."/>
            <person name="Soulages J.L."/>
            <person name="Vogel H."/>
            <person name="Walters J."/>
            <person name="Waterhouse R.M."/>
            <person name="Ahn S.J."/>
            <person name="Almeida F.C."/>
            <person name="An C."/>
            <person name="Aqrawi P."/>
            <person name="Bretschneider A."/>
            <person name="Bryant W.B."/>
            <person name="Bucks S."/>
            <person name="Chao H."/>
            <person name="Chevignon G."/>
            <person name="Christen J.M."/>
            <person name="Clarke D.F."/>
            <person name="Dittmer N.T."/>
            <person name="Ferguson L.C.F."/>
            <person name="Garavelou S."/>
            <person name="Gordon K.H.J."/>
            <person name="Gunaratna R.T."/>
            <person name="Han Y."/>
            <person name="Hauser F."/>
            <person name="He Y."/>
            <person name="Heidel-Fischer H."/>
            <person name="Hirsh A."/>
            <person name="Hu Y."/>
            <person name="Jiang H."/>
            <person name="Kalra D."/>
            <person name="Klinner C."/>
            <person name="Konig C."/>
            <person name="Kovar C."/>
            <person name="Kroll A.R."/>
            <person name="Kuwar S.S."/>
            <person name="Lee S.L."/>
            <person name="Lehman R."/>
            <person name="Li K."/>
            <person name="Li Z."/>
            <person name="Liang H."/>
            <person name="Lovelace S."/>
            <person name="Lu Z."/>
            <person name="Mansfield J.H."/>
            <person name="McCulloch K.J."/>
            <person name="Mathew T."/>
            <person name="Morton B."/>
            <person name="Muzny D.M."/>
            <person name="Neunemann D."/>
            <person name="Ongeri F."/>
            <person name="Pauchet Y."/>
            <person name="Pu L.L."/>
            <person name="Pyrousis I."/>
            <person name="Rao X.J."/>
            <person name="Redding A."/>
            <person name="Roesel C."/>
            <person name="Sanchez-Gracia A."/>
            <person name="Schaack S."/>
            <person name="Shukla A."/>
            <person name="Tetreau G."/>
            <person name="Wang Y."/>
            <person name="Xiong G.H."/>
            <person name="Traut W."/>
            <person name="Walsh T.K."/>
            <person name="Worley K.C."/>
            <person name="Wu D."/>
            <person name="Wu W."/>
            <person name="Wu Y.Q."/>
            <person name="Zhang X."/>
            <person name="Zou Z."/>
            <person name="Zucker H."/>
            <person name="Briscoe A.D."/>
            <person name="Burmester T."/>
            <person name="Clem R.J."/>
            <person name="Feyereisen R."/>
            <person name="Grimmelikhuijzen C.J.P."/>
            <person name="Hamodrakas S.J."/>
            <person name="Hansson B.S."/>
            <person name="Huguet E."/>
            <person name="Jermiin L.S."/>
            <person name="Lan Q."/>
            <person name="Lehman H.K."/>
            <person name="Lorenzen M."/>
            <person name="Merzendorfer H."/>
            <person name="Michalopoulos I."/>
            <person name="Morton D.B."/>
            <person name="Muthukrishnan S."/>
            <person name="Oakeshott J.G."/>
            <person name="Palmer W."/>
            <person name="Park Y."/>
            <person name="Passarelli A.L."/>
            <person name="Rozas J."/>
            <person name="Schwartz L.M."/>
            <person name="Smith W."/>
            <person name="Southgate A."/>
            <person name="Vilcinskas A."/>
            <person name="Vogt R."/>
            <person name="Wang P."/>
            <person name="Werren J."/>
            <person name="Yu X.Q."/>
            <person name="Zhou J.J."/>
            <person name="Brown S.J."/>
            <person name="Scherer S.E."/>
            <person name="Richards S."/>
            <person name="Blissard G.W."/>
        </authorList>
    </citation>
    <scope>NUCLEOTIDE SEQUENCE</scope>
</reference>
<keyword evidence="3" id="KW-1185">Reference proteome</keyword>
<gene>
    <name evidence="2" type="ORF">O3G_MSEX015506</name>
</gene>
<evidence type="ECO:0000313" key="3">
    <source>
        <dbReference type="Proteomes" id="UP000791440"/>
    </source>
</evidence>
<dbReference type="Proteomes" id="UP000791440">
    <property type="component" value="Unassembled WGS sequence"/>
</dbReference>
<organism evidence="2 3">
    <name type="scientific">Manduca sexta</name>
    <name type="common">Tobacco hawkmoth</name>
    <name type="synonym">Tobacco hornworm</name>
    <dbReference type="NCBI Taxonomy" id="7130"/>
    <lineage>
        <taxon>Eukaryota</taxon>
        <taxon>Metazoa</taxon>
        <taxon>Ecdysozoa</taxon>
        <taxon>Arthropoda</taxon>
        <taxon>Hexapoda</taxon>
        <taxon>Insecta</taxon>
        <taxon>Pterygota</taxon>
        <taxon>Neoptera</taxon>
        <taxon>Endopterygota</taxon>
        <taxon>Lepidoptera</taxon>
        <taxon>Glossata</taxon>
        <taxon>Ditrysia</taxon>
        <taxon>Bombycoidea</taxon>
        <taxon>Sphingidae</taxon>
        <taxon>Sphinginae</taxon>
        <taxon>Sphingini</taxon>
        <taxon>Manduca</taxon>
    </lineage>
</organism>
<protein>
    <submittedName>
        <fullName evidence="2">Uncharacterized protein</fullName>
    </submittedName>
</protein>